<dbReference type="EMBL" id="QFQS01000021">
    <property type="protein sequence ID" value="PZQ94471.1"/>
    <property type="molecule type" value="Genomic_DNA"/>
</dbReference>
<dbReference type="Proteomes" id="UP000248975">
    <property type="component" value="Unassembled WGS sequence"/>
</dbReference>
<sequence>MSRMQTRHPRIRFEKHDFKPALLKAGLPGNGVTVSLSSSRDQFMIVTQSILKENNSTNF</sequence>
<accession>A0A2W5RVJ1</accession>
<proteinExistence type="predicted"/>
<evidence type="ECO:0000313" key="2">
    <source>
        <dbReference type="Proteomes" id="UP000248975"/>
    </source>
</evidence>
<reference evidence="1 2" key="1">
    <citation type="submission" date="2017-08" db="EMBL/GenBank/DDBJ databases">
        <title>Infants hospitalized years apart are colonized by the same room-sourced microbial strains.</title>
        <authorList>
            <person name="Brooks B."/>
            <person name="Olm M.R."/>
            <person name="Firek B.A."/>
            <person name="Baker R."/>
            <person name="Thomas B.C."/>
            <person name="Morowitz M.J."/>
            <person name="Banfield J.F."/>
        </authorList>
    </citation>
    <scope>NUCLEOTIDE SEQUENCE [LARGE SCALE GENOMIC DNA]</scope>
    <source>
        <strain evidence="1">S2_003_000_R2_11</strain>
    </source>
</reference>
<organism evidence="1 2">
    <name type="scientific">Cereibacter sphaeroides</name>
    <name type="common">Rhodobacter sphaeroides</name>
    <dbReference type="NCBI Taxonomy" id="1063"/>
    <lineage>
        <taxon>Bacteria</taxon>
        <taxon>Pseudomonadati</taxon>
        <taxon>Pseudomonadota</taxon>
        <taxon>Alphaproteobacteria</taxon>
        <taxon>Rhodobacterales</taxon>
        <taxon>Paracoccaceae</taxon>
        <taxon>Cereibacter</taxon>
    </lineage>
</organism>
<gene>
    <name evidence="1" type="ORF">DI533_22145</name>
</gene>
<evidence type="ECO:0000313" key="1">
    <source>
        <dbReference type="EMBL" id="PZQ94471.1"/>
    </source>
</evidence>
<comment type="caution">
    <text evidence="1">The sequence shown here is derived from an EMBL/GenBank/DDBJ whole genome shotgun (WGS) entry which is preliminary data.</text>
</comment>
<dbReference type="AlphaFoldDB" id="A0A2W5RVJ1"/>
<protein>
    <submittedName>
        <fullName evidence="1">Uncharacterized protein</fullName>
    </submittedName>
</protein>
<name>A0A2W5RVJ1_CERSP</name>